<dbReference type="PRINTS" id="PR01415">
    <property type="entry name" value="ANKYRIN"/>
</dbReference>
<keyword evidence="7 11" id="KW-0040">ANK repeat</keyword>
<feature type="compositionally biased region" description="Acidic residues" evidence="12">
    <location>
        <begin position="151"/>
        <end position="201"/>
    </location>
</feature>
<evidence type="ECO:0000256" key="6">
    <source>
        <dbReference type="ARBA" id="ARBA00022989"/>
    </source>
</evidence>
<keyword evidence="9 13" id="KW-0472">Membrane</keyword>
<feature type="repeat" description="ANK" evidence="11">
    <location>
        <begin position="662"/>
        <end position="694"/>
    </location>
</feature>
<feature type="region of interest" description="Disordered" evidence="12">
    <location>
        <begin position="123"/>
        <end position="142"/>
    </location>
</feature>
<evidence type="ECO:0000313" key="15">
    <source>
        <dbReference type="EMBL" id="KAK7065169.1"/>
    </source>
</evidence>
<keyword evidence="5" id="KW-0677">Repeat</keyword>
<gene>
    <name evidence="15" type="ORF">SK128_006956</name>
</gene>
<feature type="repeat" description="ANK" evidence="11">
    <location>
        <begin position="427"/>
        <end position="459"/>
    </location>
</feature>
<dbReference type="SMART" id="SM00248">
    <property type="entry name" value="ANK"/>
    <property type="match status" value="16"/>
</dbReference>
<dbReference type="Pfam" id="PF12796">
    <property type="entry name" value="Ank_2"/>
    <property type="match status" value="5"/>
</dbReference>
<feature type="domain" description="Ion transport" evidence="14">
    <location>
        <begin position="933"/>
        <end position="1127"/>
    </location>
</feature>
<dbReference type="InterPro" id="IPR052076">
    <property type="entry name" value="TRP_cation_channel"/>
</dbReference>
<feature type="non-terminal residue" evidence="15">
    <location>
        <position position="1192"/>
    </location>
</feature>
<dbReference type="Pfam" id="PF00520">
    <property type="entry name" value="Ion_trans"/>
    <property type="match status" value="1"/>
</dbReference>
<evidence type="ECO:0000313" key="16">
    <source>
        <dbReference type="Proteomes" id="UP001381693"/>
    </source>
</evidence>
<dbReference type="Gene3D" id="1.10.287.70">
    <property type="match status" value="1"/>
</dbReference>
<accession>A0AAN8ZVM7</accession>
<feature type="transmembrane region" description="Helical" evidence="13">
    <location>
        <begin position="989"/>
        <end position="1009"/>
    </location>
</feature>
<feature type="region of interest" description="Disordered" evidence="12">
    <location>
        <begin position="148"/>
        <end position="202"/>
    </location>
</feature>
<feature type="repeat" description="ANK" evidence="11">
    <location>
        <begin position="285"/>
        <end position="317"/>
    </location>
</feature>
<evidence type="ECO:0000256" key="7">
    <source>
        <dbReference type="ARBA" id="ARBA00023043"/>
    </source>
</evidence>
<keyword evidence="3" id="KW-0716">Sensory transduction</keyword>
<evidence type="ECO:0000256" key="8">
    <source>
        <dbReference type="ARBA" id="ARBA00023065"/>
    </source>
</evidence>
<evidence type="ECO:0000256" key="4">
    <source>
        <dbReference type="ARBA" id="ARBA00022692"/>
    </source>
</evidence>
<proteinExistence type="predicted"/>
<dbReference type="Proteomes" id="UP001381693">
    <property type="component" value="Unassembled WGS sequence"/>
</dbReference>
<dbReference type="Pfam" id="PF13637">
    <property type="entry name" value="Ank_4"/>
    <property type="match status" value="1"/>
</dbReference>
<feature type="repeat" description="ANK" evidence="11">
    <location>
        <begin position="397"/>
        <end position="426"/>
    </location>
</feature>
<keyword evidence="16" id="KW-1185">Reference proteome</keyword>
<evidence type="ECO:0000259" key="14">
    <source>
        <dbReference type="Pfam" id="PF00520"/>
    </source>
</evidence>
<evidence type="ECO:0000256" key="2">
    <source>
        <dbReference type="ARBA" id="ARBA00022448"/>
    </source>
</evidence>
<feature type="repeat" description="ANK" evidence="11">
    <location>
        <begin position="460"/>
        <end position="492"/>
    </location>
</feature>
<evidence type="ECO:0000256" key="11">
    <source>
        <dbReference type="PROSITE-ProRule" id="PRU00023"/>
    </source>
</evidence>
<dbReference type="InterPro" id="IPR002110">
    <property type="entry name" value="Ankyrin_rpt"/>
</dbReference>
<organism evidence="15 16">
    <name type="scientific">Halocaridina rubra</name>
    <name type="common">Hawaiian red shrimp</name>
    <dbReference type="NCBI Taxonomy" id="373956"/>
    <lineage>
        <taxon>Eukaryota</taxon>
        <taxon>Metazoa</taxon>
        <taxon>Ecdysozoa</taxon>
        <taxon>Arthropoda</taxon>
        <taxon>Crustacea</taxon>
        <taxon>Multicrustacea</taxon>
        <taxon>Malacostraca</taxon>
        <taxon>Eumalacostraca</taxon>
        <taxon>Eucarida</taxon>
        <taxon>Decapoda</taxon>
        <taxon>Pleocyemata</taxon>
        <taxon>Caridea</taxon>
        <taxon>Atyoidea</taxon>
        <taxon>Atyidae</taxon>
        <taxon>Halocaridina</taxon>
    </lineage>
</organism>
<feature type="transmembrane region" description="Helical" evidence="13">
    <location>
        <begin position="1092"/>
        <end position="1118"/>
    </location>
</feature>
<keyword evidence="8" id="KW-0406">Ion transport</keyword>
<comment type="subcellular location">
    <subcellularLocation>
        <location evidence="1">Membrane</location>
        <topology evidence="1">Multi-pass membrane protein</topology>
    </subcellularLocation>
</comment>
<evidence type="ECO:0000256" key="3">
    <source>
        <dbReference type="ARBA" id="ARBA00022606"/>
    </source>
</evidence>
<dbReference type="PROSITE" id="PS50297">
    <property type="entry name" value="ANK_REP_REGION"/>
    <property type="match status" value="11"/>
</dbReference>
<sequence>MSGSHGKEGLFPEITEVITSQDNGRILNSYDLISRTLHQLARDGNSEILASALARLGEQGRRRINVLDSDKLAPLHYAARYAHTDTVKTLINAGAQVNIRGQDQLTPLHFAARYRKQIRSARRPSPFPLPVITHSTDIQEDAEDIEIKVESEEEREEKEEVLEDLEEEEEEVKEEASADDDDEGEQGDEEEEEEEGNDEDTHELVEADHHQLTVTSLQSALSAVSTDSTDEYSVVHILVECGADINARDIYGQTPLHFAAMRGNDPAARDLLKCPHILVEARDKQLMTPLFVASSFGYVDIARRLILAGANILSKDETAQTPLHRAAMEGNEEIVALLLKSASTIGSSKMVDRLIRECDTEQQTALHLAVNNGNLKIAEMLIEAGADVDAKNDILATPLHAAAAVGDIELLKLLLKHSARLDCVDCNQQTPLHRAADHDQPDAIMLLLDAGANIERRDKDSFTPLLMAASSGKAAAVQTFLDRNANMEAVDKEDKTPVFWCADQGNIEALEVLLSDSRGRDLVDFSDRSDNSPLHMAAHHGYVNIINALLEAGSKIDNKNEDGETALHLAAEAGQVKVVRELVKKSKVLISDENEESNTALHLACLAGHSEVVKALLIAGADVQARNTSLWTPLDCAAAKGHVLCVHLLLDYDAPLDPLDKTKTTPLQLAAREGHVAVTRLLLERGASLAACDSSGRNALELAISAGKRDVCMAIIKSSEWKVGLRNVRKDYKGRRITPFRMLIRKYPDVAEAVLDRCTTTNGLDSDDRKFEVSFNFELVDDTYATGFTGSDGDSISSSVLDHPYDDEGFLLDEAEPYTSDARELKTCHPLMLMVRSKRLNLLAHPVSVTLVKHKWMKFGRVLYYSMLAVYLVFLTFLTGYILTARNWTSIKEQMNNTDEIMQKVKAAQEQKSCKDIEIELNLSQSMFVVVGKWVILVMAAFNILRELFQIYQARLNYIGLENLLEWCCYITAVLLVWDFSDCKVREDWQWQVGAASIFMAWMNLLLFIRKFPYFGIFVVMFTDIFTTFIRFFIVFLLFIVAFALSFYTVLNKQFPFETPGKSLLKTSVMMIGEFEFDAIFNTPGEPPQYPAVTYIIFVVFLILMSILIMNLLVGLAVDDIKAVQDQAVLKRLAMQTQMVLDVEVMIPETLRRMYMRSKKSVRPNARHGILSRVFGDFKFIKEFEFLEDGDQ</sequence>
<feature type="transmembrane region" description="Helical" evidence="13">
    <location>
        <begin position="862"/>
        <end position="883"/>
    </location>
</feature>
<feature type="repeat" description="ANK" evidence="11">
    <location>
        <begin position="318"/>
        <end position="350"/>
    </location>
</feature>
<feature type="repeat" description="ANK" evidence="11">
    <location>
        <begin position="562"/>
        <end position="586"/>
    </location>
</feature>
<dbReference type="PROSITE" id="PS50088">
    <property type="entry name" value="ANK_REPEAT"/>
    <property type="match status" value="12"/>
</dbReference>
<dbReference type="PANTHER" id="PTHR47143:SF3">
    <property type="entry name" value="PWWP DOMAIN-CONTAINING PROTEIN"/>
    <property type="match status" value="1"/>
</dbReference>
<feature type="repeat" description="ANK" evidence="11">
    <location>
        <begin position="251"/>
        <end position="273"/>
    </location>
</feature>
<dbReference type="GO" id="GO:0005216">
    <property type="term" value="F:monoatomic ion channel activity"/>
    <property type="evidence" value="ECO:0007669"/>
    <property type="project" value="InterPro"/>
</dbReference>
<reference evidence="15 16" key="1">
    <citation type="submission" date="2023-11" db="EMBL/GenBank/DDBJ databases">
        <title>Halocaridina rubra genome assembly.</title>
        <authorList>
            <person name="Smith C."/>
        </authorList>
    </citation>
    <scope>NUCLEOTIDE SEQUENCE [LARGE SCALE GENOMIC DNA]</scope>
    <source>
        <strain evidence="15">EP-1</strain>
        <tissue evidence="15">Whole</tissue>
    </source>
</reference>
<dbReference type="InterPro" id="IPR005821">
    <property type="entry name" value="Ion_trans_dom"/>
</dbReference>
<keyword evidence="4 13" id="KW-0812">Transmembrane</keyword>
<evidence type="ECO:0000256" key="5">
    <source>
        <dbReference type="ARBA" id="ARBA00022737"/>
    </source>
</evidence>
<dbReference type="Gene3D" id="1.25.40.20">
    <property type="entry name" value="Ankyrin repeat-containing domain"/>
    <property type="match status" value="7"/>
</dbReference>
<dbReference type="SUPFAM" id="SSF48403">
    <property type="entry name" value="Ankyrin repeat"/>
    <property type="match status" value="3"/>
</dbReference>
<evidence type="ECO:0000256" key="9">
    <source>
        <dbReference type="ARBA" id="ARBA00023136"/>
    </source>
</evidence>
<feature type="repeat" description="ANK" evidence="11">
    <location>
        <begin position="596"/>
        <end position="628"/>
    </location>
</feature>
<protein>
    <recommendedName>
        <fullName evidence="14">Ion transport domain-containing protein</fullName>
    </recommendedName>
</protein>
<dbReference type="InterPro" id="IPR036770">
    <property type="entry name" value="Ankyrin_rpt-contain_sf"/>
</dbReference>
<name>A0AAN8ZVM7_HALRR</name>
<keyword evidence="6 13" id="KW-1133">Transmembrane helix</keyword>
<feature type="repeat" description="ANK" evidence="11">
    <location>
        <begin position="361"/>
        <end position="393"/>
    </location>
</feature>
<feature type="repeat" description="ANK" evidence="11">
    <location>
        <begin position="529"/>
        <end position="561"/>
    </location>
</feature>
<dbReference type="PANTHER" id="PTHR47143">
    <property type="entry name" value="TRANSIENT RECEPTOR POTENTIAL CATION CHANNEL PROTEIN PAINLESS"/>
    <property type="match status" value="1"/>
</dbReference>
<evidence type="ECO:0000256" key="13">
    <source>
        <dbReference type="SAM" id="Phobius"/>
    </source>
</evidence>
<feature type="transmembrane region" description="Helical" evidence="13">
    <location>
        <begin position="957"/>
        <end position="977"/>
    </location>
</feature>
<evidence type="ECO:0000256" key="12">
    <source>
        <dbReference type="SAM" id="MobiDB-lite"/>
    </source>
</evidence>
<dbReference type="GO" id="GO:0034703">
    <property type="term" value="C:cation channel complex"/>
    <property type="evidence" value="ECO:0007669"/>
    <property type="project" value="UniProtKB-ARBA"/>
</dbReference>
<keyword evidence="2" id="KW-0813">Transport</keyword>
<feature type="transmembrane region" description="Helical" evidence="13">
    <location>
        <begin position="1029"/>
        <end position="1051"/>
    </location>
</feature>
<dbReference type="AlphaFoldDB" id="A0AAN8ZVM7"/>
<comment type="caution">
    <text evidence="15">The sequence shown here is derived from an EMBL/GenBank/DDBJ whole genome shotgun (WGS) entry which is preliminary data.</text>
</comment>
<evidence type="ECO:0000256" key="1">
    <source>
        <dbReference type="ARBA" id="ARBA00004141"/>
    </source>
</evidence>
<keyword evidence="10" id="KW-0407">Ion channel</keyword>
<dbReference type="EMBL" id="JAXCGZ010020864">
    <property type="protein sequence ID" value="KAK7065169.1"/>
    <property type="molecule type" value="Genomic_DNA"/>
</dbReference>
<feature type="repeat" description="ANK" evidence="11">
    <location>
        <begin position="70"/>
        <end position="102"/>
    </location>
</feature>
<evidence type="ECO:0000256" key="10">
    <source>
        <dbReference type="ARBA" id="ARBA00023303"/>
    </source>
</evidence>